<keyword evidence="11 15" id="KW-0472">Membrane</keyword>
<evidence type="ECO:0000256" key="9">
    <source>
        <dbReference type="ARBA" id="ARBA00022989"/>
    </source>
</evidence>
<sequence length="718" mass="79850">MAKKKGGKTKRLKEQFNKEIVGVIIITFGIISLLSSLNLEMGIIGSIIRNTIFTLMGFGGYFFPVAMIAVGIVFILDRFDKMENKKSIIILILFISFLILLDGKNDISETLIVRIKLTSTLSKFNKGGGVIGGFFGYFFYKLFGKIGGYIILSCITCISIIMLFEIKVKDLFKRIQIKRFKKGKKNERNDRKNKVLKHKDIPSIEKDISILDYTNLHNNVENKFTIDESKSSIVSVEKPEIKSENVDYNIPPITMLKSPGNKQDGGDKKEVLNNARIIEETMQNFGIDATISQINKGPTITCYELSPAPGIKLSKIVSLSDNIALSLASSDIRIEAPIPGKAAVGIEVPNIIKDNVYLKEILLSDEYKNIDSTVPLALGKNVTGKPVISSIDKMPHLLIAGATGSGKSVCINTIIMSIIYKSSPADVKLLLIDPKVVELSIYNEIPHLLIPVVTDAKKASLALNGMVQEMERRYKMFAENSTRDIHSYNKKAVNHNLEKLSTIVIVIDELADLMMVAAQEVEDYICRLAQMARAAGIYLIVATQRPSVDVITGTIKANIPSRISFAVSSQVDSRTILDMSGAEKLLGKGDMLFYPSFYSKPERIQGAFISDAEVENVVNFLKENNVSSYNEDFIEDIDNKNELDFIDSDELLPDAIKLVVEEGQASISFLQRKLRIGYARAARIVDEMEQMNIIGGYEGSKPRKVLIDEEDLEDIKIL</sequence>
<evidence type="ECO:0000256" key="8">
    <source>
        <dbReference type="ARBA" id="ARBA00022840"/>
    </source>
</evidence>
<evidence type="ECO:0000259" key="16">
    <source>
        <dbReference type="PROSITE" id="PS50901"/>
    </source>
</evidence>
<evidence type="ECO:0000256" key="5">
    <source>
        <dbReference type="ARBA" id="ARBA00022692"/>
    </source>
</evidence>
<evidence type="ECO:0000256" key="10">
    <source>
        <dbReference type="ARBA" id="ARBA00023125"/>
    </source>
</evidence>
<evidence type="ECO:0000256" key="15">
    <source>
        <dbReference type="SAM" id="Phobius"/>
    </source>
</evidence>
<evidence type="ECO:0000256" key="14">
    <source>
        <dbReference type="PROSITE-ProRule" id="PRU00289"/>
    </source>
</evidence>
<keyword evidence="12" id="KW-0131">Cell cycle</keyword>
<evidence type="ECO:0000256" key="2">
    <source>
        <dbReference type="ARBA" id="ARBA00006474"/>
    </source>
</evidence>
<keyword evidence="3" id="KW-1003">Cell membrane</keyword>
<keyword evidence="10" id="KW-0238">DNA-binding</keyword>
<dbReference type="GO" id="GO:0007059">
    <property type="term" value="P:chromosome segregation"/>
    <property type="evidence" value="ECO:0007669"/>
    <property type="project" value="UniProtKB-KW"/>
</dbReference>
<dbReference type="GO" id="GO:0005524">
    <property type="term" value="F:ATP binding"/>
    <property type="evidence" value="ECO:0007669"/>
    <property type="project" value="UniProtKB-UniRule"/>
</dbReference>
<evidence type="ECO:0000313" key="17">
    <source>
        <dbReference type="EMBL" id="MBC8590521.1"/>
    </source>
</evidence>
<reference evidence="17 18" key="1">
    <citation type="submission" date="2020-08" db="EMBL/GenBank/DDBJ databases">
        <title>Genome public.</title>
        <authorList>
            <person name="Liu C."/>
            <person name="Sun Q."/>
        </authorList>
    </citation>
    <scope>NUCLEOTIDE SEQUENCE [LARGE SCALE GENOMIC DNA]</scope>
    <source>
        <strain evidence="17 18">NSJ-26</strain>
    </source>
</reference>
<protein>
    <submittedName>
        <fullName evidence="17">DNA translocase FtsK</fullName>
    </submittedName>
</protein>
<keyword evidence="6 14" id="KW-0547">Nucleotide-binding</keyword>
<comment type="function">
    <text evidence="13">Essential cell division protein that coordinates cell division and chromosome segregation. The N-terminus is involved in assembly of the cell-division machinery. The C-terminus functions as a DNA motor that moves dsDNA in an ATP-dependent manner towards the dif recombination site, which is located within the replication terminus region. Required for activation of the Xer recombinase, allowing activation of chromosome unlinking by recombination.</text>
</comment>
<dbReference type="InterPro" id="IPR036388">
    <property type="entry name" value="WH-like_DNA-bd_sf"/>
</dbReference>
<dbReference type="SUPFAM" id="SSF46785">
    <property type="entry name" value="Winged helix' DNA-binding domain"/>
    <property type="match status" value="1"/>
</dbReference>
<dbReference type="Gene3D" id="1.10.10.10">
    <property type="entry name" value="Winged helix-like DNA-binding domain superfamily/Winged helix DNA-binding domain"/>
    <property type="match status" value="1"/>
</dbReference>
<feature type="binding site" evidence="14">
    <location>
        <begin position="401"/>
        <end position="408"/>
    </location>
    <ligand>
        <name>ATP</name>
        <dbReference type="ChEBI" id="CHEBI:30616"/>
    </ligand>
</feature>
<dbReference type="PROSITE" id="PS50901">
    <property type="entry name" value="FTSK"/>
    <property type="match status" value="1"/>
</dbReference>
<dbReference type="Pfam" id="PF01580">
    <property type="entry name" value="FtsK_SpoIIIE"/>
    <property type="match status" value="1"/>
</dbReference>
<evidence type="ECO:0000256" key="3">
    <source>
        <dbReference type="ARBA" id="ARBA00022475"/>
    </source>
</evidence>
<keyword evidence="8 14" id="KW-0067">ATP-binding</keyword>
<dbReference type="Proteomes" id="UP000601522">
    <property type="component" value="Unassembled WGS sequence"/>
</dbReference>
<dbReference type="SMART" id="SM00843">
    <property type="entry name" value="Ftsk_gamma"/>
    <property type="match status" value="1"/>
</dbReference>
<dbReference type="Pfam" id="PF13491">
    <property type="entry name" value="FtsK_4TM"/>
    <property type="match status" value="1"/>
</dbReference>
<dbReference type="InterPro" id="IPR050206">
    <property type="entry name" value="FtsK/SpoIIIE/SftA"/>
</dbReference>
<proteinExistence type="inferred from homology"/>
<comment type="similarity">
    <text evidence="2">Belongs to the FtsK/SpoIIIE/SftA family.</text>
</comment>
<evidence type="ECO:0000256" key="12">
    <source>
        <dbReference type="ARBA" id="ARBA00023306"/>
    </source>
</evidence>
<keyword evidence="4" id="KW-0132">Cell division</keyword>
<dbReference type="Gene3D" id="3.30.980.40">
    <property type="match status" value="1"/>
</dbReference>
<dbReference type="GO" id="GO:0051301">
    <property type="term" value="P:cell division"/>
    <property type="evidence" value="ECO:0007669"/>
    <property type="project" value="UniProtKB-KW"/>
</dbReference>
<dbReference type="InterPro" id="IPR036390">
    <property type="entry name" value="WH_DNA-bd_sf"/>
</dbReference>
<keyword evidence="5 15" id="KW-0812">Transmembrane</keyword>
<feature type="transmembrane region" description="Helical" evidence="15">
    <location>
        <begin position="124"/>
        <end position="140"/>
    </location>
</feature>
<dbReference type="PANTHER" id="PTHR22683:SF41">
    <property type="entry name" value="DNA TRANSLOCASE FTSK"/>
    <property type="match status" value="1"/>
</dbReference>
<keyword evidence="9 15" id="KW-1133">Transmembrane helix</keyword>
<gene>
    <name evidence="17" type="ORF">H8689_05180</name>
</gene>
<dbReference type="InterPro" id="IPR025199">
    <property type="entry name" value="FtsK_4TM"/>
</dbReference>
<evidence type="ECO:0000256" key="1">
    <source>
        <dbReference type="ARBA" id="ARBA00004651"/>
    </source>
</evidence>
<dbReference type="RefSeq" id="WP_249323361.1">
    <property type="nucleotide sequence ID" value="NZ_JACRTK010000002.1"/>
</dbReference>
<keyword evidence="7" id="KW-0159">Chromosome partition</keyword>
<feature type="transmembrane region" description="Helical" evidence="15">
    <location>
        <begin position="146"/>
        <end position="164"/>
    </location>
</feature>
<evidence type="ECO:0000256" key="11">
    <source>
        <dbReference type="ARBA" id="ARBA00023136"/>
    </source>
</evidence>
<dbReference type="GO" id="GO:0003677">
    <property type="term" value="F:DNA binding"/>
    <property type="evidence" value="ECO:0007669"/>
    <property type="project" value="UniProtKB-KW"/>
</dbReference>
<feature type="transmembrane region" description="Helical" evidence="15">
    <location>
        <begin position="20"/>
        <end position="39"/>
    </location>
</feature>
<dbReference type="InterPro" id="IPR018541">
    <property type="entry name" value="Ftsk_gamma"/>
</dbReference>
<name>A0A926IME1_9FIRM</name>
<evidence type="ECO:0000256" key="7">
    <source>
        <dbReference type="ARBA" id="ARBA00022829"/>
    </source>
</evidence>
<dbReference type="GO" id="GO:0005886">
    <property type="term" value="C:plasma membrane"/>
    <property type="evidence" value="ECO:0007669"/>
    <property type="project" value="UniProtKB-SubCell"/>
</dbReference>
<dbReference type="InterPro" id="IPR041027">
    <property type="entry name" value="FtsK_alpha"/>
</dbReference>
<keyword evidence="18" id="KW-1185">Reference proteome</keyword>
<dbReference type="PANTHER" id="PTHR22683">
    <property type="entry name" value="SPORULATION PROTEIN RELATED"/>
    <property type="match status" value="1"/>
</dbReference>
<dbReference type="EMBL" id="JACRTK010000002">
    <property type="protein sequence ID" value="MBC8590521.1"/>
    <property type="molecule type" value="Genomic_DNA"/>
</dbReference>
<evidence type="ECO:0000313" key="18">
    <source>
        <dbReference type="Proteomes" id="UP000601522"/>
    </source>
</evidence>
<accession>A0A926IME1</accession>
<evidence type="ECO:0000256" key="13">
    <source>
        <dbReference type="ARBA" id="ARBA00024986"/>
    </source>
</evidence>
<dbReference type="AlphaFoldDB" id="A0A926IME1"/>
<feature type="transmembrane region" description="Helical" evidence="15">
    <location>
        <begin position="87"/>
        <end position="103"/>
    </location>
</feature>
<feature type="domain" description="FtsK" evidence="16">
    <location>
        <begin position="384"/>
        <end position="574"/>
    </location>
</feature>
<dbReference type="Gene3D" id="3.40.50.300">
    <property type="entry name" value="P-loop containing nucleotide triphosphate hydrolases"/>
    <property type="match status" value="1"/>
</dbReference>
<evidence type="ECO:0000256" key="4">
    <source>
        <dbReference type="ARBA" id="ARBA00022618"/>
    </source>
</evidence>
<dbReference type="InterPro" id="IPR002543">
    <property type="entry name" value="FtsK_dom"/>
</dbReference>
<organism evidence="17 18">
    <name type="scientific">Wansuia hejianensis</name>
    <dbReference type="NCBI Taxonomy" id="2763667"/>
    <lineage>
        <taxon>Bacteria</taxon>
        <taxon>Bacillati</taxon>
        <taxon>Bacillota</taxon>
        <taxon>Clostridia</taxon>
        <taxon>Lachnospirales</taxon>
        <taxon>Lachnospiraceae</taxon>
        <taxon>Wansuia</taxon>
    </lineage>
</organism>
<feature type="transmembrane region" description="Helical" evidence="15">
    <location>
        <begin position="51"/>
        <end position="75"/>
    </location>
</feature>
<comment type="caution">
    <text evidence="17">The sequence shown here is derived from an EMBL/GenBank/DDBJ whole genome shotgun (WGS) entry which is preliminary data.</text>
</comment>
<comment type="subcellular location">
    <subcellularLocation>
        <location evidence="1">Cell membrane</location>
        <topology evidence="1">Multi-pass membrane protein</topology>
    </subcellularLocation>
</comment>
<dbReference type="InterPro" id="IPR027417">
    <property type="entry name" value="P-loop_NTPase"/>
</dbReference>
<dbReference type="SUPFAM" id="SSF52540">
    <property type="entry name" value="P-loop containing nucleoside triphosphate hydrolases"/>
    <property type="match status" value="1"/>
</dbReference>
<evidence type="ECO:0000256" key="6">
    <source>
        <dbReference type="ARBA" id="ARBA00022741"/>
    </source>
</evidence>
<dbReference type="Pfam" id="PF17854">
    <property type="entry name" value="FtsK_alpha"/>
    <property type="match status" value="1"/>
</dbReference>
<dbReference type="Pfam" id="PF09397">
    <property type="entry name" value="FtsK_gamma"/>
    <property type="match status" value="1"/>
</dbReference>